<evidence type="ECO:0000259" key="8">
    <source>
        <dbReference type="PROSITE" id="PS50850"/>
    </source>
</evidence>
<feature type="domain" description="Major facilitator superfamily (MFS) profile" evidence="8">
    <location>
        <begin position="14"/>
        <end position="381"/>
    </location>
</feature>
<dbReference type="InterPro" id="IPR036259">
    <property type="entry name" value="MFS_trans_sf"/>
</dbReference>
<dbReference type="GO" id="GO:0005886">
    <property type="term" value="C:plasma membrane"/>
    <property type="evidence" value="ECO:0007669"/>
    <property type="project" value="UniProtKB-SubCell"/>
</dbReference>
<feature type="transmembrane region" description="Helical" evidence="7">
    <location>
        <begin position="242"/>
        <end position="259"/>
    </location>
</feature>
<dbReference type="InterPro" id="IPR020846">
    <property type="entry name" value="MFS_dom"/>
</dbReference>
<dbReference type="EMBL" id="JACHMO010000001">
    <property type="protein sequence ID" value="MBB5804066.1"/>
    <property type="molecule type" value="Genomic_DNA"/>
</dbReference>
<dbReference type="Pfam" id="PF07690">
    <property type="entry name" value="MFS_1"/>
    <property type="match status" value="1"/>
</dbReference>
<dbReference type="PROSITE" id="PS50850">
    <property type="entry name" value="MFS"/>
    <property type="match status" value="1"/>
</dbReference>
<dbReference type="SUPFAM" id="SSF103473">
    <property type="entry name" value="MFS general substrate transporter"/>
    <property type="match status" value="1"/>
</dbReference>
<dbReference type="PANTHER" id="PTHR42718:SF9">
    <property type="entry name" value="MAJOR FACILITATOR SUPERFAMILY MULTIDRUG TRANSPORTER MFSC"/>
    <property type="match status" value="1"/>
</dbReference>
<dbReference type="PANTHER" id="PTHR42718">
    <property type="entry name" value="MAJOR FACILITATOR SUPERFAMILY MULTIDRUG TRANSPORTER MFSC"/>
    <property type="match status" value="1"/>
</dbReference>
<evidence type="ECO:0000256" key="2">
    <source>
        <dbReference type="ARBA" id="ARBA00022448"/>
    </source>
</evidence>
<feature type="transmembrane region" description="Helical" evidence="7">
    <location>
        <begin position="271"/>
        <end position="290"/>
    </location>
</feature>
<gene>
    <name evidence="9" type="ORF">F4560_003834</name>
</gene>
<dbReference type="GO" id="GO:0022857">
    <property type="term" value="F:transmembrane transporter activity"/>
    <property type="evidence" value="ECO:0007669"/>
    <property type="project" value="InterPro"/>
</dbReference>
<evidence type="ECO:0000256" key="7">
    <source>
        <dbReference type="SAM" id="Phobius"/>
    </source>
</evidence>
<dbReference type="InterPro" id="IPR011701">
    <property type="entry name" value="MFS"/>
</dbReference>
<feature type="transmembrane region" description="Helical" evidence="7">
    <location>
        <begin position="16"/>
        <end position="36"/>
    </location>
</feature>
<evidence type="ECO:0000256" key="4">
    <source>
        <dbReference type="ARBA" id="ARBA00022989"/>
    </source>
</evidence>
<feature type="transmembrane region" description="Helical" evidence="7">
    <location>
        <begin position="206"/>
        <end position="230"/>
    </location>
</feature>
<accession>A0A7W9HLB4</accession>
<reference evidence="9 10" key="1">
    <citation type="submission" date="2020-08" db="EMBL/GenBank/DDBJ databases">
        <title>Sequencing the genomes of 1000 actinobacteria strains.</title>
        <authorList>
            <person name="Klenk H.-P."/>
        </authorList>
    </citation>
    <scope>NUCLEOTIDE SEQUENCE [LARGE SCALE GENOMIC DNA]</scope>
    <source>
        <strain evidence="9 10">DSM 45486</strain>
    </source>
</reference>
<keyword evidence="4 7" id="KW-1133">Transmembrane helix</keyword>
<evidence type="ECO:0000256" key="1">
    <source>
        <dbReference type="ARBA" id="ARBA00004651"/>
    </source>
</evidence>
<dbReference type="RefSeq" id="WP_312869357.1">
    <property type="nucleotide sequence ID" value="NZ_JACHMO010000001.1"/>
</dbReference>
<dbReference type="Proteomes" id="UP000552097">
    <property type="component" value="Unassembled WGS sequence"/>
</dbReference>
<evidence type="ECO:0000313" key="10">
    <source>
        <dbReference type="Proteomes" id="UP000552097"/>
    </source>
</evidence>
<protein>
    <submittedName>
        <fullName evidence="9">MFS family permease</fullName>
    </submittedName>
</protein>
<feature type="region of interest" description="Disordered" evidence="6">
    <location>
        <begin position="380"/>
        <end position="404"/>
    </location>
</feature>
<feature type="transmembrane region" description="Helical" evidence="7">
    <location>
        <begin position="48"/>
        <end position="71"/>
    </location>
</feature>
<comment type="caution">
    <text evidence="9">The sequence shown here is derived from an EMBL/GenBank/DDBJ whole genome shotgun (WGS) entry which is preliminary data.</text>
</comment>
<evidence type="ECO:0000256" key="3">
    <source>
        <dbReference type="ARBA" id="ARBA00022692"/>
    </source>
</evidence>
<evidence type="ECO:0000256" key="5">
    <source>
        <dbReference type="ARBA" id="ARBA00023136"/>
    </source>
</evidence>
<organism evidence="9 10">
    <name type="scientific">Saccharothrix ecbatanensis</name>
    <dbReference type="NCBI Taxonomy" id="1105145"/>
    <lineage>
        <taxon>Bacteria</taxon>
        <taxon>Bacillati</taxon>
        <taxon>Actinomycetota</taxon>
        <taxon>Actinomycetes</taxon>
        <taxon>Pseudonocardiales</taxon>
        <taxon>Pseudonocardiaceae</taxon>
        <taxon>Saccharothrix</taxon>
    </lineage>
</organism>
<comment type="subcellular location">
    <subcellularLocation>
        <location evidence="1">Cell membrane</location>
        <topology evidence="1">Multi-pass membrane protein</topology>
    </subcellularLocation>
</comment>
<keyword evidence="3 7" id="KW-0812">Transmembrane</keyword>
<dbReference type="AlphaFoldDB" id="A0A7W9HLB4"/>
<feature type="compositionally biased region" description="Basic and acidic residues" evidence="6">
    <location>
        <begin position="380"/>
        <end position="389"/>
    </location>
</feature>
<evidence type="ECO:0000256" key="6">
    <source>
        <dbReference type="SAM" id="MobiDB-lite"/>
    </source>
</evidence>
<dbReference type="Gene3D" id="1.20.1250.20">
    <property type="entry name" value="MFS general substrate transporter like domains"/>
    <property type="match status" value="1"/>
</dbReference>
<feature type="transmembrane region" description="Helical" evidence="7">
    <location>
        <begin position="167"/>
        <end position="186"/>
    </location>
</feature>
<proteinExistence type="predicted"/>
<name>A0A7W9HLB4_9PSEU</name>
<keyword evidence="5 7" id="KW-0472">Membrane</keyword>
<feature type="transmembrane region" description="Helical" evidence="7">
    <location>
        <begin position="357"/>
        <end position="377"/>
    </location>
</feature>
<sequence>MEAAPVDKSRSRVRLAALYAGGFLGPFGGAMTSSVLPEVGSSYGISAGSAAATLTGYMVPFALLMLVSGTLGERWGARRTIRIAYAVYVVASVLCAVAWSFPVLMGGRALQGAANAFTTPLLLAAIAAVTPQARLGRALGVFASMQAAGQTSAPLLGGLAAEASWRWAFVGAAVVAGALALAGLPADPPRGGERPRLRSAWQPRTLRVALVGFVGWGCLGGVSFLVALRLGDSFGLGAGERGLVLTGFGLVGIFCARLTGWSIDRFGARRWALFGAAGGAVLLAGVGVLPSVVAVGVLWAVAGAFSQAVIVSLNALVLSDGGGNRSGAVSVVQSLRFLGGAASPVAFVPLYHLDPTSAFLVPAALVLAVPPALLLGFKPRRADAERQEEPTPTPRPPGRDRPGR</sequence>
<feature type="transmembrane region" description="Helical" evidence="7">
    <location>
        <begin position="329"/>
        <end position="351"/>
    </location>
</feature>
<feature type="transmembrane region" description="Helical" evidence="7">
    <location>
        <begin position="83"/>
        <end position="101"/>
    </location>
</feature>
<keyword evidence="10" id="KW-1185">Reference proteome</keyword>
<evidence type="ECO:0000313" key="9">
    <source>
        <dbReference type="EMBL" id="MBB5804066.1"/>
    </source>
</evidence>
<keyword evidence="2" id="KW-0813">Transport</keyword>
<feature type="transmembrane region" description="Helical" evidence="7">
    <location>
        <begin position="296"/>
        <end position="317"/>
    </location>
</feature>